<dbReference type="Proteomes" id="UP000580250">
    <property type="component" value="Unassembled WGS sequence"/>
</dbReference>
<dbReference type="EMBL" id="CAJEWN010000672">
    <property type="protein sequence ID" value="CAD2188088.1"/>
    <property type="molecule type" value="Genomic_DNA"/>
</dbReference>
<accession>A0A6V7WM39</accession>
<dbReference type="AlphaFoldDB" id="A0A6V7WM39"/>
<protein>
    <submittedName>
        <fullName evidence="1">Uncharacterized protein</fullName>
    </submittedName>
</protein>
<proteinExistence type="predicted"/>
<sequence length="43" mass="4866">MRAKVICAEEIATGKKGWIRVGANNNPNLFFFVEEAHCEQTIE</sequence>
<organism evidence="1 2">
    <name type="scientific">Meloidogyne enterolobii</name>
    <name type="common">Root-knot nematode worm</name>
    <name type="synonym">Meloidogyne mayaguensis</name>
    <dbReference type="NCBI Taxonomy" id="390850"/>
    <lineage>
        <taxon>Eukaryota</taxon>
        <taxon>Metazoa</taxon>
        <taxon>Ecdysozoa</taxon>
        <taxon>Nematoda</taxon>
        <taxon>Chromadorea</taxon>
        <taxon>Rhabditida</taxon>
        <taxon>Tylenchina</taxon>
        <taxon>Tylenchomorpha</taxon>
        <taxon>Tylenchoidea</taxon>
        <taxon>Meloidogynidae</taxon>
        <taxon>Meloidogyninae</taxon>
        <taxon>Meloidogyne</taxon>
    </lineage>
</organism>
<comment type="caution">
    <text evidence="1">The sequence shown here is derived from an EMBL/GenBank/DDBJ whole genome shotgun (WGS) entry which is preliminary data.</text>
</comment>
<gene>
    <name evidence="1" type="ORF">MENT_LOCUS40714</name>
</gene>
<name>A0A6V7WM39_MELEN</name>
<evidence type="ECO:0000313" key="1">
    <source>
        <dbReference type="EMBL" id="CAD2188088.1"/>
    </source>
</evidence>
<reference evidence="1 2" key="1">
    <citation type="submission" date="2020-08" db="EMBL/GenBank/DDBJ databases">
        <authorList>
            <person name="Koutsovoulos G."/>
            <person name="Danchin GJ E."/>
        </authorList>
    </citation>
    <scope>NUCLEOTIDE SEQUENCE [LARGE SCALE GENOMIC DNA]</scope>
</reference>
<evidence type="ECO:0000313" key="2">
    <source>
        <dbReference type="Proteomes" id="UP000580250"/>
    </source>
</evidence>